<dbReference type="PANTHER" id="PTHR43053:SF3">
    <property type="entry name" value="ALPHA-GALACTOSIDASE C-RELATED"/>
    <property type="match status" value="1"/>
</dbReference>
<comment type="similarity">
    <text evidence="6">Belongs to the glycosyl hydrolase.</text>
</comment>
<dbReference type="EC" id="3.2.1.22" evidence="2 6"/>
<feature type="binding site" evidence="8">
    <location>
        <position position="216"/>
    </location>
    <ligand>
        <name>substrate</name>
    </ligand>
</feature>
<evidence type="ECO:0000313" key="13">
    <source>
        <dbReference type="Proteomes" id="UP000434172"/>
    </source>
</evidence>
<dbReference type="OrthoDB" id="5795902at2759"/>
<dbReference type="Pfam" id="PF02065">
    <property type="entry name" value="Melibiase"/>
    <property type="match status" value="1"/>
</dbReference>
<keyword evidence="3 6" id="KW-0378">Hydrolase</keyword>
<keyword evidence="4" id="KW-0325">Glycoprotein</keyword>
<feature type="signal peptide" evidence="9">
    <location>
        <begin position="1"/>
        <end position="25"/>
    </location>
</feature>
<dbReference type="FunFam" id="3.20.20.70:FF:000118">
    <property type="entry name" value="Alpha-galactosidase"/>
    <property type="match status" value="1"/>
</dbReference>
<feature type="active site" description="Proton donor" evidence="7">
    <location>
        <position position="567"/>
    </location>
</feature>
<feature type="binding site" evidence="8">
    <location>
        <begin position="383"/>
        <end position="384"/>
    </location>
    <ligand>
        <name>substrate</name>
    </ligand>
</feature>
<evidence type="ECO:0000256" key="4">
    <source>
        <dbReference type="ARBA" id="ARBA00023180"/>
    </source>
</evidence>
<name>A0A8H3W932_9PEZI</name>
<comment type="catalytic activity">
    <reaction evidence="1 6">
        <text>Hydrolysis of terminal, non-reducing alpha-D-galactose residues in alpha-D-galactosides, including galactose oligosaccharides, galactomannans and galactolipids.</text>
        <dbReference type="EC" id="3.2.1.22"/>
    </reaction>
</comment>
<dbReference type="GO" id="GO:0004557">
    <property type="term" value="F:alpha-galactosidase activity"/>
    <property type="evidence" value="ECO:0007669"/>
    <property type="project" value="UniProtKB-UniRule"/>
</dbReference>
<accession>A0A8H3W932</accession>
<dbReference type="FunFam" id="2.60.40.1180:FF:000028">
    <property type="entry name" value="Alpha-galactosidase"/>
    <property type="match status" value="1"/>
</dbReference>
<dbReference type="InterPro" id="IPR013785">
    <property type="entry name" value="Aldolase_TIM"/>
</dbReference>
<dbReference type="InterPro" id="IPR031705">
    <property type="entry name" value="Glyco_hydro_36_C"/>
</dbReference>
<dbReference type="EMBL" id="WOWK01000062">
    <property type="protein sequence ID" value="KAF0322379.1"/>
    <property type="molecule type" value="Genomic_DNA"/>
</dbReference>
<keyword evidence="9" id="KW-0732">Signal</keyword>
<keyword evidence="5 6" id="KW-0326">Glycosidase</keyword>
<feature type="binding site" evidence="8">
    <location>
        <begin position="503"/>
        <end position="507"/>
    </location>
    <ligand>
        <name>substrate</name>
    </ligand>
</feature>
<feature type="binding site" evidence="8">
    <location>
        <position position="567"/>
    </location>
    <ligand>
        <name>substrate</name>
    </ligand>
</feature>
<dbReference type="InterPro" id="IPR013780">
    <property type="entry name" value="Glyco_hydro_b"/>
</dbReference>
<feature type="chain" id="PRO_5034633975" description="Alpha-galactosidase" evidence="9">
    <location>
        <begin position="26"/>
        <end position="746"/>
    </location>
</feature>
<organism evidence="12 13">
    <name type="scientific">Colletotrichum asianum</name>
    <dbReference type="NCBI Taxonomy" id="702518"/>
    <lineage>
        <taxon>Eukaryota</taxon>
        <taxon>Fungi</taxon>
        <taxon>Dikarya</taxon>
        <taxon>Ascomycota</taxon>
        <taxon>Pezizomycotina</taxon>
        <taxon>Sordariomycetes</taxon>
        <taxon>Hypocreomycetidae</taxon>
        <taxon>Glomerellales</taxon>
        <taxon>Glomerellaceae</taxon>
        <taxon>Colletotrichum</taxon>
        <taxon>Colletotrichum gloeosporioides species complex</taxon>
    </lineage>
</organism>
<dbReference type="PRINTS" id="PR00743">
    <property type="entry name" value="GLHYDRLASE36"/>
</dbReference>
<dbReference type="InterPro" id="IPR002252">
    <property type="entry name" value="Glyco_hydro_36"/>
</dbReference>
<dbReference type="Gene3D" id="3.20.20.70">
    <property type="entry name" value="Aldolase class I"/>
    <property type="match status" value="1"/>
</dbReference>
<dbReference type="InterPro" id="IPR038417">
    <property type="entry name" value="Alpga-gal_N_sf"/>
</dbReference>
<dbReference type="PANTHER" id="PTHR43053">
    <property type="entry name" value="GLYCOSIDASE FAMILY 31"/>
    <property type="match status" value="1"/>
</dbReference>
<dbReference type="AlphaFoldDB" id="A0A8H3W932"/>
<reference evidence="12 13" key="1">
    <citation type="submission" date="2019-12" db="EMBL/GenBank/DDBJ databases">
        <title>A genome sequence resource for the geographically widespread anthracnose pathogen Colletotrichum asianum.</title>
        <authorList>
            <person name="Meng Y."/>
        </authorList>
    </citation>
    <scope>NUCLEOTIDE SEQUENCE [LARGE SCALE GENOMIC DNA]</scope>
    <source>
        <strain evidence="12 13">ICMP 18580</strain>
    </source>
</reference>
<dbReference type="SUPFAM" id="SSF51445">
    <property type="entry name" value="(Trans)glycosidases"/>
    <property type="match status" value="1"/>
</dbReference>
<dbReference type="Gene3D" id="2.60.40.1180">
    <property type="entry name" value="Golgi alpha-mannosidase II"/>
    <property type="match status" value="1"/>
</dbReference>
<evidence type="ECO:0000259" key="10">
    <source>
        <dbReference type="Pfam" id="PF16874"/>
    </source>
</evidence>
<feature type="domain" description="Glycosyl hydrolase family 36 C-terminal" evidence="10">
    <location>
        <begin position="668"/>
        <end position="743"/>
    </location>
</feature>
<dbReference type="InterPro" id="IPR031704">
    <property type="entry name" value="Glyco_hydro_36_N"/>
</dbReference>
<keyword evidence="13" id="KW-1185">Reference proteome</keyword>
<dbReference type="Gene3D" id="2.70.98.60">
    <property type="entry name" value="alpha-galactosidase from lactobacil brevis"/>
    <property type="match status" value="1"/>
</dbReference>
<evidence type="ECO:0000259" key="11">
    <source>
        <dbReference type="Pfam" id="PF16875"/>
    </source>
</evidence>
<dbReference type="GO" id="GO:0016052">
    <property type="term" value="P:carbohydrate catabolic process"/>
    <property type="evidence" value="ECO:0007669"/>
    <property type="project" value="InterPro"/>
</dbReference>
<sequence>MAGNNWLRHFALVASATVLLGQTSAQNASANGIVVDGTSFALNGDHTSYRFHVDELTGDLLTDHFGGSATESMAMLAPEVNGWVDMIGRVRREYPDLGRGDFRVPALQIRETAGYTVSDLQYRSHRVVQGKPGLPGLPSTFGTENDVSTLVVSLFDNYSSIAVDLSYSIFPKYDAIVRSVNITNEGQGNITVEKAASLSVDLPFDDMEFLELRGDWAREAMRTRRKIDYGTQGFGSTTGYSSHLHNPFLALVSPDTTESQGEAWGFSLVYTGSFSAEVEKGSQGFTRAMIGFNPYQLSWPLGPGETLTTPEVVAIYSDTGIGGMSRKFHRLYRKHLMRSKFVTEPRPALLNSWEGLYFNYNESTVYDLAQEAAQLGVKLFVLDDGWFGQEYPRLNDTAGLGDWTVNPTRFPDGLPALVNKVTNLQVTNSSDKLQFGLWFEPEMVNPNSTLYHEHPDWALHAGPYPRTIRRNQLVLNVALPKVQEYIIESVSSILSSAPVTYVKWDNNRGFHETHTPGIGLSYMLGMYHVFETLTSRFPDVLWEGCASGGGRFDPGVLHYFPQIWTSDNTDALDRISIQFGTSLAYPLAAMGAHVSAVPNHQTTRTIPIKFRAHVAMMGGSFGLELNPAEISDEDKVQIPELLALNEVVNPIVIGGDLWRLNLPEESNWPAALVISEDGSQAVLFYYQVRSWYNHALPRLRLQGLDPTASYSLDGNGTYSGATLMNTGVQYAFEGDYDSRVVIIKKT</sequence>
<dbReference type="CDD" id="cd14791">
    <property type="entry name" value="GH36"/>
    <property type="match status" value="1"/>
</dbReference>
<evidence type="ECO:0000256" key="6">
    <source>
        <dbReference type="PIRNR" id="PIRNR005536"/>
    </source>
</evidence>
<dbReference type="Pfam" id="PF16874">
    <property type="entry name" value="Glyco_hydro_36C"/>
    <property type="match status" value="1"/>
</dbReference>
<gene>
    <name evidence="12" type="ORF">GQ607_010460</name>
</gene>
<evidence type="ECO:0000256" key="7">
    <source>
        <dbReference type="PIRSR" id="PIRSR005536-1"/>
    </source>
</evidence>
<evidence type="ECO:0000256" key="5">
    <source>
        <dbReference type="ARBA" id="ARBA00023295"/>
    </source>
</evidence>
<comment type="caution">
    <text evidence="12">The sequence shown here is derived from an EMBL/GenBank/DDBJ whole genome shotgun (WGS) entry which is preliminary data.</text>
</comment>
<dbReference type="PIRSF" id="PIRSF005536">
    <property type="entry name" value="Agal"/>
    <property type="match status" value="1"/>
</dbReference>
<evidence type="ECO:0000256" key="9">
    <source>
        <dbReference type="SAM" id="SignalP"/>
    </source>
</evidence>
<evidence type="ECO:0000256" key="8">
    <source>
        <dbReference type="PIRSR" id="PIRSR005536-2"/>
    </source>
</evidence>
<feature type="domain" description="Glycosyl hydrolase family 36 N-terminal" evidence="11">
    <location>
        <begin position="62"/>
        <end position="301"/>
    </location>
</feature>
<evidence type="ECO:0000256" key="2">
    <source>
        <dbReference type="ARBA" id="ARBA00012755"/>
    </source>
</evidence>
<dbReference type="InterPro" id="IPR050985">
    <property type="entry name" value="Alpha-glycosidase_related"/>
</dbReference>
<evidence type="ECO:0000256" key="3">
    <source>
        <dbReference type="ARBA" id="ARBA00022801"/>
    </source>
</evidence>
<proteinExistence type="inferred from homology"/>
<evidence type="ECO:0000313" key="12">
    <source>
        <dbReference type="EMBL" id="KAF0322379.1"/>
    </source>
</evidence>
<protein>
    <recommendedName>
        <fullName evidence="2 6">Alpha-galactosidase</fullName>
        <ecNumber evidence="2 6">3.2.1.22</ecNumber>
    </recommendedName>
</protein>
<feature type="binding site" evidence="8">
    <location>
        <position position="545"/>
    </location>
    <ligand>
        <name>substrate</name>
    </ligand>
</feature>
<comment type="function">
    <text evidence="6">Hydrolyzes a variety of simple alpha-D-galactoside as well as more complex molecules such as oligosaccharides and polysaccharides.</text>
</comment>
<evidence type="ECO:0000256" key="1">
    <source>
        <dbReference type="ARBA" id="ARBA00001255"/>
    </source>
</evidence>
<feature type="active site" description="Nucleophile" evidence="7">
    <location>
        <position position="505"/>
    </location>
</feature>
<dbReference type="Proteomes" id="UP000434172">
    <property type="component" value="Unassembled WGS sequence"/>
</dbReference>
<dbReference type="InterPro" id="IPR017853">
    <property type="entry name" value="GH"/>
</dbReference>
<dbReference type="Pfam" id="PF16875">
    <property type="entry name" value="Glyco_hydro_36N"/>
    <property type="match status" value="1"/>
</dbReference>
<feature type="binding site" evidence="8">
    <location>
        <position position="470"/>
    </location>
    <ligand>
        <name>substrate</name>
    </ligand>
</feature>